<evidence type="ECO:0000256" key="3">
    <source>
        <dbReference type="ARBA" id="ARBA00025646"/>
    </source>
</evidence>
<feature type="compositionally biased region" description="Polar residues" evidence="5">
    <location>
        <begin position="185"/>
        <end position="197"/>
    </location>
</feature>
<feature type="compositionally biased region" description="Basic and acidic residues" evidence="5">
    <location>
        <begin position="204"/>
        <end position="268"/>
    </location>
</feature>
<feature type="region of interest" description="Disordered" evidence="5">
    <location>
        <begin position="168"/>
        <end position="298"/>
    </location>
</feature>
<dbReference type="AlphaFoldDB" id="A0AAD1W6Q5"/>
<dbReference type="EMBL" id="OW240916">
    <property type="protein sequence ID" value="CAH2296132.1"/>
    <property type="molecule type" value="Genomic_DNA"/>
</dbReference>
<evidence type="ECO:0000313" key="8">
    <source>
        <dbReference type="Proteomes" id="UP001295444"/>
    </source>
</evidence>
<feature type="compositionally biased region" description="Acidic residues" evidence="5">
    <location>
        <begin position="366"/>
        <end position="376"/>
    </location>
</feature>
<feature type="compositionally biased region" description="Basic and acidic residues" evidence="5">
    <location>
        <begin position="320"/>
        <end position="330"/>
    </location>
</feature>
<feature type="region of interest" description="Disordered" evidence="5">
    <location>
        <begin position="320"/>
        <end position="421"/>
    </location>
</feature>
<dbReference type="PANTHER" id="PTHR23325">
    <property type="entry name" value="SERUM RESPONSE FACTOR-BINDING"/>
    <property type="match status" value="1"/>
</dbReference>
<sequence>MRTRFAFLSTRKTRGSQCAGKVSGAVLLVFHRRQRARAMEPVLNLNNEVVKMRKDVKKIKVLTIRKLTRHISKLKSKKGTEELLLKNQRRAHRLLEEIHAIKELKPDDVTKTALQKEISFDNVCKKPNSTAETRAIARLATHPLLKHKIAALKEAIKAFKDARRLLPEGETGKKQDHNLPESDQNKGSNVEVKSNQGKAKPKRKAEETKRVDAKQAETKQVDAKQAETKQVDAKQVETKRVDAKKVDAKQEETKTDTLNEQECKRIFAEPDYTTENALNNSESSPAQENSESLPAQENMTVQTIQTNTEVKSEAVERIPEAVKSISDKKVLAQSSSRDSSDIDDSDKEYFDDSTEERFCKHSSGFEDSDSDSEDDFFIGKVRQTKRKKSDKICSEGTEKKKPSSKPATKDSDMKHGITAPKTVKIQSLFCKSLSDTKQKTSFKKRVTNVPPAKDRKTIVPQSNKLIRKSQPSRDPAMKPKSKPQESQQSLHPSWEASRRRKEQQSQIRAFQGKKIIFDD</sequence>
<feature type="compositionally biased region" description="Basic and acidic residues" evidence="5">
    <location>
        <begin position="347"/>
        <end position="359"/>
    </location>
</feature>
<dbReference type="GO" id="GO:0030686">
    <property type="term" value="C:90S preribosome"/>
    <property type="evidence" value="ECO:0007669"/>
    <property type="project" value="TreeGrafter"/>
</dbReference>
<protein>
    <recommendedName>
        <fullName evidence="1">Serum response factor-binding protein 1</fullName>
    </recommendedName>
    <alternativeName>
        <fullName evidence="4">SRF-dependent transcription regulation-associated protein</fullName>
    </alternativeName>
</protein>
<feature type="compositionally biased region" description="Basic and acidic residues" evidence="5">
    <location>
        <begin position="168"/>
        <end position="184"/>
    </location>
</feature>
<evidence type="ECO:0000259" key="6">
    <source>
        <dbReference type="Pfam" id="PF09073"/>
    </source>
</evidence>
<comment type="function">
    <text evidence="3">May be involved in regulating transcriptional activation of cardiac genes during the aging process. May play a role in biosynthesis and/or processing of SLC2A4 in adipose cells.</text>
</comment>
<feature type="compositionally biased region" description="Polar residues" evidence="5">
    <location>
        <begin position="273"/>
        <end position="298"/>
    </location>
</feature>
<dbReference type="GO" id="GO:0030490">
    <property type="term" value="P:maturation of SSU-rRNA"/>
    <property type="evidence" value="ECO:0007669"/>
    <property type="project" value="TreeGrafter"/>
</dbReference>
<evidence type="ECO:0000256" key="2">
    <source>
        <dbReference type="ARBA" id="ARBA00023054"/>
    </source>
</evidence>
<name>A0AAD1W6Q5_PELCU</name>
<feature type="region of interest" description="Disordered" evidence="5">
    <location>
        <begin position="439"/>
        <end position="519"/>
    </location>
</feature>
<dbReference type="GO" id="GO:0005634">
    <property type="term" value="C:nucleus"/>
    <property type="evidence" value="ECO:0007669"/>
    <property type="project" value="TreeGrafter"/>
</dbReference>
<organism evidence="7 8">
    <name type="scientific">Pelobates cultripes</name>
    <name type="common">Western spadefoot toad</name>
    <dbReference type="NCBI Taxonomy" id="61616"/>
    <lineage>
        <taxon>Eukaryota</taxon>
        <taxon>Metazoa</taxon>
        <taxon>Chordata</taxon>
        <taxon>Craniata</taxon>
        <taxon>Vertebrata</taxon>
        <taxon>Euteleostomi</taxon>
        <taxon>Amphibia</taxon>
        <taxon>Batrachia</taxon>
        <taxon>Anura</taxon>
        <taxon>Pelobatoidea</taxon>
        <taxon>Pelobatidae</taxon>
        <taxon>Pelobates</taxon>
    </lineage>
</organism>
<reference evidence="7" key="1">
    <citation type="submission" date="2022-03" db="EMBL/GenBank/DDBJ databases">
        <authorList>
            <person name="Alioto T."/>
            <person name="Alioto T."/>
            <person name="Gomez Garrido J."/>
        </authorList>
    </citation>
    <scope>NUCLEOTIDE SEQUENCE</scope>
</reference>
<evidence type="ECO:0000256" key="4">
    <source>
        <dbReference type="ARBA" id="ARBA00033254"/>
    </source>
</evidence>
<dbReference type="Proteomes" id="UP001295444">
    <property type="component" value="Chromosome 05"/>
</dbReference>
<dbReference type="InterPro" id="IPR015158">
    <property type="entry name" value="Bud22_dom"/>
</dbReference>
<keyword evidence="2" id="KW-0175">Coiled coil</keyword>
<feature type="compositionally biased region" description="Basic and acidic residues" evidence="5">
    <location>
        <begin position="390"/>
        <end position="415"/>
    </location>
</feature>
<evidence type="ECO:0000313" key="7">
    <source>
        <dbReference type="EMBL" id="CAH2296132.1"/>
    </source>
</evidence>
<gene>
    <name evidence="7" type="ORF">PECUL_23A052279</name>
</gene>
<keyword evidence="8" id="KW-1185">Reference proteome</keyword>
<evidence type="ECO:0000256" key="1">
    <source>
        <dbReference type="ARBA" id="ARBA00013459"/>
    </source>
</evidence>
<accession>A0AAD1W6Q5</accession>
<evidence type="ECO:0000256" key="5">
    <source>
        <dbReference type="SAM" id="MobiDB-lite"/>
    </source>
</evidence>
<proteinExistence type="predicted"/>
<dbReference type="Pfam" id="PF09073">
    <property type="entry name" value="BUD22"/>
    <property type="match status" value="1"/>
</dbReference>
<dbReference type="PANTHER" id="PTHR23325:SF1">
    <property type="entry name" value="SERUM RESPONSE FACTOR-BINDING PROTEIN 1"/>
    <property type="match status" value="1"/>
</dbReference>
<feature type="domain" description="Bud22" evidence="6">
    <location>
        <begin position="452"/>
        <end position="518"/>
    </location>
</feature>
<dbReference type="InterPro" id="IPR037393">
    <property type="entry name" value="Bud22/SRFB1"/>
</dbReference>